<comment type="caution">
    <text evidence="2">The sequence shown here is derived from an EMBL/GenBank/DDBJ whole genome shotgun (WGS) entry which is preliminary data.</text>
</comment>
<evidence type="ECO:0000256" key="1">
    <source>
        <dbReference type="SAM" id="MobiDB-lite"/>
    </source>
</evidence>
<proteinExistence type="predicted"/>
<sequence length="204" mass="21996">MTKAASTPGARGARVPGISSTGRRTAVTGSVILVVSLMSACQSADGDAPYSDEFEQARLAATTDFERDVLADDVITEAEFREAQELLATCVREQGYEFEIEPAGGYRQVNPEPRPTDPEAAAAYDQAAHDAYDTCDAGTTVVVEPLYLAVRDNPENVDLNEVWAECLVREGYRDPGYDVHGLLEEFEADAFTAQESAACFTSTP</sequence>
<reference evidence="2 3" key="1">
    <citation type="submission" date="2017-10" db="EMBL/GenBank/DDBJ databases">
        <title>Sequencing the genomes of 1000 actinobacteria strains.</title>
        <authorList>
            <person name="Klenk H.-P."/>
        </authorList>
    </citation>
    <scope>NUCLEOTIDE SEQUENCE [LARGE SCALE GENOMIC DNA]</scope>
    <source>
        <strain evidence="2 3">DSM 21863</strain>
    </source>
</reference>
<accession>A0A2A9ESB7</accession>
<gene>
    <name evidence="2" type="ORF">ATJ88_0421</name>
</gene>
<dbReference type="Proteomes" id="UP000224130">
    <property type="component" value="Unassembled WGS sequence"/>
</dbReference>
<name>A0A2A9ESB7_9MICO</name>
<evidence type="ECO:0000313" key="2">
    <source>
        <dbReference type="EMBL" id="PFG41778.1"/>
    </source>
</evidence>
<keyword evidence="3" id="KW-1185">Reference proteome</keyword>
<organism evidence="2 3">
    <name type="scientific">Isoptericola jiangsuensis</name>
    <dbReference type="NCBI Taxonomy" id="548579"/>
    <lineage>
        <taxon>Bacteria</taxon>
        <taxon>Bacillati</taxon>
        <taxon>Actinomycetota</taxon>
        <taxon>Actinomycetes</taxon>
        <taxon>Micrococcales</taxon>
        <taxon>Promicromonosporaceae</taxon>
        <taxon>Isoptericola</taxon>
    </lineage>
</organism>
<dbReference type="RefSeq" id="WP_098462390.1">
    <property type="nucleotide sequence ID" value="NZ_PDJJ01000001.1"/>
</dbReference>
<dbReference type="EMBL" id="PDJJ01000001">
    <property type="protein sequence ID" value="PFG41778.1"/>
    <property type="molecule type" value="Genomic_DNA"/>
</dbReference>
<dbReference type="AlphaFoldDB" id="A0A2A9ESB7"/>
<protein>
    <submittedName>
        <fullName evidence="2">Uncharacterized protein</fullName>
    </submittedName>
</protein>
<evidence type="ECO:0000313" key="3">
    <source>
        <dbReference type="Proteomes" id="UP000224130"/>
    </source>
</evidence>
<dbReference type="OrthoDB" id="3230981at2"/>
<feature type="region of interest" description="Disordered" evidence="1">
    <location>
        <begin position="1"/>
        <end position="21"/>
    </location>
</feature>